<comment type="caution">
    <text evidence="1">The sequence shown here is derived from an EMBL/GenBank/DDBJ whole genome shotgun (WGS) entry which is preliminary data.</text>
</comment>
<proteinExistence type="predicted"/>
<dbReference type="AlphaFoldDB" id="A0A4C1VJT2"/>
<evidence type="ECO:0000313" key="1">
    <source>
        <dbReference type="EMBL" id="GBP38652.1"/>
    </source>
</evidence>
<sequence length="77" mass="8904">MSKPLVDQEEFRADVRDILVKCDRNEKIIMLGDFNGWVGLQRLSRLDLKPSAQAQCELRARQQLSSAIHRQRPEPMA</sequence>
<accession>A0A4C1VJT2</accession>
<organism evidence="1 2">
    <name type="scientific">Eumeta variegata</name>
    <name type="common">Bagworm moth</name>
    <name type="synonym">Eumeta japonica</name>
    <dbReference type="NCBI Taxonomy" id="151549"/>
    <lineage>
        <taxon>Eukaryota</taxon>
        <taxon>Metazoa</taxon>
        <taxon>Ecdysozoa</taxon>
        <taxon>Arthropoda</taxon>
        <taxon>Hexapoda</taxon>
        <taxon>Insecta</taxon>
        <taxon>Pterygota</taxon>
        <taxon>Neoptera</taxon>
        <taxon>Endopterygota</taxon>
        <taxon>Lepidoptera</taxon>
        <taxon>Glossata</taxon>
        <taxon>Ditrysia</taxon>
        <taxon>Tineoidea</taxon>
        <taxon>Psychidae</taxon>
        <taxon>Oiketicinae</taxon>
        <taxon>Eumeta</taxon>
    </lineage>
</organism>
<name>A0A4C1VJT2_EUMVA</name>
<evidence type="ECO:0008006" key="3">
    <source>
        <dbReference type="Google" id="ProtNLM"/>
    </source>
</evidence>
<keyword evidence="2" id="KW-1185">Reference proteome</keyword>
<evidence type="ECO:0000313" key="2">
    <source>
        <dbReference type="Proteomes" id="UP000299102"/>
    </source>
</evidence>
<dbReference type="Proteomes" id="UP000299102">
    <property type="component" value="Unassembled WGS sequence"/>
</dbReference>
<gene>
    <name evidence="1" type="ORF">EVAR_27839_1</name>
</gene>
<protein>
    <recommendedName>
        <fullName evidence="3">Craniofacial development protein 2</fullName>
    </recommendedName>
</protein>
<reference evidence="1 2" key="1">
    <citation type="journal article" date="2019" name="Commun. Biol.">
        <title>The bagworm genome reveals a unique fibroin gene that provides high tensile strength.</title>
        <authorList>
            <person name="Kono N."/>
            <person name="Nakamura H."/>
            <person name="Ohtoshi R."/>
            <person name="Tomita M."/>
            <person name="Numata K."/>
            <person name="Arakawa K."/>
        </authorList>
    </citation>
    <scope>NUCLEOTIDE SEQUENCE [LARGE SCALE GENOMIC DNA]</scope>
</reference>
<dbReference type="OrthoDB" id="21557at2759"/>
<dbReference type="EMBL" id="BGZK01000352">
    <property type="protein sequence ID" value="GBP38652.1"/>
    <property type="molecule type" value="Genomic_DNA"/>
</dbReference>